<feature type="transmembrane region" description="Helical" evidence="1">
    <location>
        <begin position="176"/>
        <end position="198"/>
    </location>
</feature>
<reference evidence="2 3" key="1">
    <citation type="submission" date="2012-09" db="EMBL/GenBank/DDBJ databases">
        <title>Genome Sequence of alkane-degrading Bacterium Alcanivorax sp. 521-1.</title>
        <authorList>
            <person name="Lai Q."/>
            <person name="Shao Z."/>
        </authorList>
    </citation>
    <scope>NUCLEOTIDE SEQUENCE [LARGE SCALE GENOMIC DNA]</scope>
    <source>
        <strain evidence="2 3">521-1</strain>
    </source>
</reference>
<sequence>MEESSNANNLYRAPDAEVTPVAEGAETPLFYVVSPAKFSLLFWTTMGLYDLYWQYKNWYLYREARGGGGLPVLRALFSIFFAPSLFHRMAKEAREAGLNGGVSPLLLAVVYVVCTLGTNLTGLVPGYGVRALAAQWIGLACLIPIWWTLLQCQKRVNAALGDGPGRANHRLTRANWIWIVLGALLWLSTLLSLVLWAAGTLPG</sequence>
<accession>A0ABS0AV34</accession>
<proteinExistence type="predicted"/>
<evidence type="ECO:0008006" key="4">
    <source>
        <dbReference type="Google" id="ProtNLM"/>
    </source>
</evidence>
<feature type="transmembrane region" description="Helical" evidence="1">
    <location>
        <begin position="98"/>
        <end position="120"/>
    </location>
</feature>
<evidence type="ECO:0000256" key="1">
    <source>
        <dbReference type="SAM" id="Phobius"/>
    </source>
</evidence>
<dbReference type="Proteomes" id="UP000662703">
    <property type="component" value="Unassembled WGS sequence"/>
</dbReference>
<dbReference type="EMBL" id="ARXX01000059">
    <property type="protein sequence ID" value="MBF5057810.1"/>
    <property type="molecule type" value="Genomic_DNA"/>
</dbReference>
<comment type="caution">
    <text evidence="2">The sequence shown here is derived from an EMBL/GenBank/DDBJ whole genome shotgun (WGS) entry which is preliminary data.</text>
</comment>
<evidence type="ECO:0000313" key="2">
    <source>
        <dbReference type="EMBL" id="MBF5057810.1"/>
    </source>
</evidence>
<keyword evidence="1" id="KW-1133">Transmembrane helix</keyword>
<organism evidence="2 3">
    <name type="scientific">Alloalcanivorax profundimaris</name>
    <dbReference type="NCBI Taxonomy" id="2735259"/>
    <lineage>
        <taxon>Bacteria</taxon>
        <taxon>Pseudomonadati</taxon>
        <taxon>Pseudomonadota</taxon>
        <taxon>Gammaproteobacteria</taxon>
        <taxon>Oceanospirillales</taxon>
        <taxon>Alcanivoracaceae</taxon>
        <taxon>Alloalcanivorax</taxon>
    </lineage>
</organism>
<protein>
    <recommendedName>
        <fullName evidence="4">DUF4234 domain-containing protein</fullName>
    </recommendedName>
</protein>
<keyword evidence="3" id="KW-1185">Reference proteome</keyword>
<keyword evidence="1" id="KW-0812">Transmembrane</keyword>
<gene>
    <name evidence="2" type="ORF">Y5W_03104</name>
</gene>
<dbReference type="RefSeq" id="WP_194865933.1">
    <property type="nucleotide sequence ID" value="NZ_ARXX01000059.1"/>
</dbReference>
<name>A0ABS0AV34_9GAMM</name>
<feature type="transmembrane region" description="Helical" evidence="1">
    <location>
        <begin position="132"/>
        <end position="150"/>
    </location>
</feature>
<keyword evidence="1" id="KW-0472">Membrane</keyword>
<evidence type="ECO:0000313" key="3">
    <source>
        <dbReference type="Proteomes" id="UP000662703"/>
    </source>
</evidence>